<protein>
    <submittedName>
        <fullName evidence="1">Uncharacterized protein</fullName>
    </submittedName>
</protein>
<dbReference type="Proteomes" id="UP000649753">
    <property type="component" value="Unassembled WGS sequence"/>
</dbReference>
<evidence type="ECO:0000313" key="1">
    <source>
        <dbReference type="EMBL" id="MBE1488749.1"/>
    </source>
</evidence>
<dbReference type="RefSeq" id="WP_264084080.1">
    <property type="nucleotide sequence ID" value="NZ_JADBEB010000001.1"/>
</dbReference>
<accession>A0A927M6P4</accession>
<evidence type="ECO:0000313" key="2">
    <source>
        <dbReference type="Proteomes" id="UP000649753"/>
    </source>
</evidence>
<comment type="caution">
    <text evidence="1">The sequence shown here is derived from an EMBL/GenBank/DDBJ whole genome shotgun (WGS) entry which is preliminary data.</text>
</comment>
<gene>
    <name evidence="1" type="ORF">H4W31_004387</name>
</gene>
<organism evidence="1 2">
    <name type="scientific">Plantactinospora soyae</name>
    <dbReference type="NCBI Taxonomy" id="1544732"/>
    <lineage>
        <taxon>Bacteria</taxon>
        <taxon>Bacillati</taxon>
        <taxon>Actinomycetota</taxon>
        <taxon>Actinomycetes</taxon>
        <taxon>Micromonosporales</taxon>
        <taxon>Micromonosporaceae</taxon>
        <taxon>Plantactinospora</taxon>
    </lineage>
</organism>
<dbReference type="AlphaFoldDB" id="A0A927M6P4"/>
<name>A0A927M6P4_9ACTN</name>
<reference evidence="1" key="1">
    <citation type="submission" date="2020-10" db="EMBL/GenBank/DDBJ databases">
        <title>Sequencing the genomes of 1000 actinobacteria strains.</title>
        <authorList>
            <person name="Klenk H.-P."/>
        </authorList>
    </citation>
    <scope>NUCLEOTIDE SEQUENCE</scope>
    <source>
        <strain evidence="1">DSM 46832</strain>
    </source>
</reference>
<proteinExistence type="predicted"/>
<keyword evidence="2" id="KW-1185">Reference proteome</keyword>
<sequence length="42" mass="5020">MEVPVVRTTSAERSSRLHVTWHRWRRHVDLCRTSTMLCPGRD</sequence>
<dbReference type="EMBL" id="JADBEB010000001">
    <property type="protein sequence ID" value="MBE1488749.1"/>
    <property type="molecule type" value="Genomic_DNA"/>
</dbReference>